<dbReference type="Gene3D" id="1.20.120.450">
    <property type="entry name" value="dinb family like domain"/>
    <property type="match status" value="1"/>
</dbReference>
<dbReference type="Pfam" id="PF12867">
    <property type="entry name" value="DinB_2"/>
    <property type="match status" value="1"/>
</dbReference>
<reference evidence="3" key="1">
    <citation type="submission" date="2023-10" db="EMBL/GenBank/DDBJ databases">
        <title>Screening of Alkalihalophilus pseudofirmusBZ-TG-HK211 and Its Alleviation of Salt Stress on Rapeseed Growth.</title>
        <authorList>
            <person name="Zhao B."/>
            <person name="Guo T."/>
        </authorList>
    </citation>
    <scope>NUCLEOTIDE SEQUENCE</scope>
    <source>
        <strain evidence="3">BZ-TG-HK211</strain>
    </source>
</reference>
<evidence type="ECO:0000256" key="1">
    <source>
        <dbReference type="SAM" id="Coils"/>
    </source>
</evidence>
<feature type="domain" description="DinB-like" evidence="2">
    <location>
        <begin position="12"/>
        <end position="142"/>
    </location>
</feature>
<dbReference type="EMBL" id="JAWJAY010000006">
    <property type="protein sequence ID" value="MDV2886981.1"/>
    <property type="molecule type" value="Genomic_DNA"/>
</dbReference>
<evidence type="ECO:0000259" key="2">
    <source>
        <dbReference type="Pfam" id="PF12867"/>
    </source>
</evidence>
<dbReference type="SUPFAM" id="SSF109854">
    <property type="entry name" value="DinB/YfiT-like putative metalloenzymes"/>
    <property type="match status" value="1"/>
</dbReference>
<dbReference type="InterPro" id="IPR034660">
    <property type="entry name" value="DinB/YfiT-like"/>
</dbReference>
<name>A0AAJ2U4B4_ALKPS</name>
<evidence type="ECO:0000313" key="3">
    <source>
        <dbReference type="EMBL" id="MDV2886981.1"/>
    </source>
</evidence>
<dbReference type="RefSeq" id="WP_012960808.1">
    <property type="nucleotide sequence ID" value="NZ_CP144224.1"/>
</dbReference>
<dbReference type="InterPro" id="IPR024775">
    <property type="entry name" value="DinB-like"/>
</dbReference>
<keyword evidence="1" id="KW-0175">Coiled coil</keyword>
<sequence>MEQTLFRQLNTWRAFTLKTLQKVEENQVDQIPEGFNNNIRWNAGHIVVIHDRLTAQMLGEAPSYPKGYDTYFDKGTSPKDWDDAVPSLEEIKAELEGQIAKLEQKLTGNLDREPLGNVFDMPTIGDLTVFSVGHEAMHLSTIHKLMKFTKV</sequence>
<accession>A0AAJ2U4B4</accession>
<organism evidence="3 4">
    <name type="scientific">Alkalihalophilus pseudofirmus</name>
    <name type="common">Bacillus pseudofirmus</name>
    <dbReference type="NCBI Taxonomy" id="79885"/>
    <lineage>
        <taxon>Bacteria</taxon>
        <taxon>Bacillati</taxon>
        <taxon>Bacillota</taxon>
        <taxon>Bacilli</taxon>
        <taxon>Bacillales</taxon>
        <taxon>Bacillaceae</taxon>
        <taxon>Alkalihalophilus</taxon>
    </lineage>
</organism>
<proteinExistence type="predicted"/>
<dbReference type="AlphaFoldDB" id="A0AAJ2U4B4"/>
<comment type="caution">
    <text evidence="3">The sequence shown here is derived from an EMBL/GenBank/DDBJ whole genome shotgun (WGS) entry which is preliminary data.</text>
</comment>
<protein>
    <submittedName>
        <fullName evidence="3">DinB family protein</fullName>
    </submittedName>
</protein>
<dbReference type="Proteomes" id="UP001285636">
    <property type="component" value="Unassembled WGS sequence"/>
</dbReference>
<gene>
    <name evidence="3" type="ORF">RYX45_17435</name>
</gene>
<feature type="coiled-coil region" evidence="1">
    <location>
        <begin position="85"/>
        <end position="112"/>
    </location>
</feature>
<evidence type="ECO:0000313" key="4">
    <source>
        <dbReference type="Proteomes" id="UP001285636"/>
    </source>
</evidence>